<dbReference type="SUPFAM" id="SSF51735">
    <property type="entry name" value="NAD(P)-binding Rossmann-fold domains"/>
    <property type="match status" value="1"/>
</dbReference>
<dbReference type="InterPro" id="IPR000683">
    <property type="entry name" value="Gfo/Idh/MocA-like_OxRdtase_N"/>
</dbReference>
<accession>A0ABT3DHL7</accession>
<dbReference type="Gene3D" id="3.40.50.720">
    <property type="entry name" value="NAD(P)-binding Rossmann-like Domain"/>
    <property type="match status" value="1"/>
</dbReference>
<evidence type="ECO:0000313" key="4">
    <source>
        <dbReference type="Proteomes" id="UP001526147"/>
    </source>
</evidence>
<dbReference type="PANTHER" id="PTHR43249">
    <property type="entry name" value="UDP-N-ACETYL-2-AMINO-2-DEOXY-D-GLUCURONATE OXIDASE"/>
    <property type="match status" value="1"/>
</dbReference>
<dbReference type="RefSeq" id="WP_264143113.1">
    <property type="nucleotide sequence ID" value="NZ_JAOYEY010000040.1"/>
</dbReference>
<organism evidence="3 4">
    <name type="scientific">Metabacillus halosaccharovorans</name>
    <dbReference type="NCBI Taxonomy" id="930124"/>
    <lineage>
        <taxon>Bacteria</taxon>
        <taxon>Bacillati</taxon>
        <taxon>Bacillota</taxon>
        <taxon>Bacilli</taxon>
        <taxon>Bacillales</taxon>
        <taxon>Bacillaceae</taxon>
        <taxon>Metabacillus</taxon>
    </lineage>
</organism>
<dbReference type="InterPro" id="IPR036291">
    <property type="entry name" value="NAD(P)-bd_dom_sf"/>
</dbReference>
<evidence type="ECO:0000259" key="1">
    <source>
        <dbReference type="Pfam" id="PF01408"/>
    </source>
</evidence>
<sequence length="329" mass="36615">MKFEKVRWGMIGCGNVTEVKSGPAFQKIKNSELVAVMRRTGELAEDYAIRHHVPKWYDDADALINDPNVDAVYIATPPGSHKEYTLKAAKAGKPVYVEKPMALNWAECNDMIVACKSARVPLYVAYYRRAQPRFIKVKELLESNIIGDIRFVSTTQYQKAREDVMNPENLPWRVQPELSGGGLFFDLASHTLDILDFLLGPIEEANGIASNQAGLYRAEDIVTGTYQFESGIHGIGSWCFSAFENVDVNEIIGSKGKITFSTFGDDPVVLTTADGKKEWSFERPQHVHQPLLEKIVDELTGGNNRCPSTGVTGARTNWVMGELVKGQKI</sequence>
<dbReference type="SUPFAM" id="SSF55347">
    <property type="entry name" value="Glyceraldehyde-3-phosphate dehydrogenase-like, C-terminal domain"/>
    <property type="match status" value="1"/>
</dbReference>
<evidence type="ECO:0000313" key="3">
    <source>
        <dbReference type="EMBL" id="MCV9886533.1"/>
    </source>
</evidence>
<dbReference type="Gene3D" id="3.30.360.10">
    <property type="entry name" value="Dihydrodipicolinate Reductase, domain 2"/>
    <property type="match status" value="1"/>
</dbReference>
<protein>
    <submittedName>
        <fullName evidence="3">Gfo/Idh/MocA family oxidoreductase</fullName>
    </submittedName>
</protein>
<name>A0ABT3DHL7_9BACI</name>
<comment type="caution">
    <text evidence="3">The sequence shown here is derived from an EMBL/GenBank/DDBJ whole genome shotgun (WGS) entry which is preliminary data.</text>
</comment>
<gene>
    <name evidence="3" type="ORF">OIH86_12880</name>
</gene>
<evidence type="ECO:0000259" key="2">
    <source>
        <dbReference type="Pfam" id="PF22725"/>
    </source>
</evidence>
<keyword evidence="4" id="KW-1185">Reference proteome</keyword>
<proteinExistence type="predicted"/>
<dbReference type="Proteomes" id="UP001526147">
    <property type="component" value="Unassembled WGS sequence"/>
</dbReference>
<feature type="domain" description="GFO/IDH/MocA-like oxidoreductase" evidence="2">
    <location>
        <begin position="134"/>
        <end position="258"/>
    </location>
</feature>
<dbReference type="InterPro" id="IPR055170">
    <property type="entry name" value="GFO_IDH_MocA-like_dom"/>
</dbReference>
<reference evidence="3 4" key="1">
    <citation type="submission" date="2022-10" db="EMBL/GenBank/DDBJ databases">
        <title>Draft genome assembly of moderately radiation resistant bacterium Metabacillus halosaccharovorans.</title>
        <authorList>
            <person name="Pal S."/>
            <person name="Gopinathan A."/>
        </authorList>
    </citation>
    <scope>NUCLEOTIDE SEQUENCE [LARGE SCALE GENOMIC DNA]</scope>
    <source>
        <strain evidence="3 4">VITHBRA001</strain>
    </source>
</reference>
<dbReference type="EMBL" id="JAOYEY010000040">
    <property type="protein sequence ID" value="MCV9886533.1"/>
    <property type="molecule type" value="Genomic_DNA"/>
</dbReference>
<dbReference type="Pfam" id="PF22725">
    <property type="entry name" value="GFO_IDH_MocA_C3"/>
    <property type="match status" value="1"/>
</dbReference>
<feature type="domain" description="Gfo/Idh/MocA-like oxidoreductase N-terminal" evidence="1">
    <location>
        <begin position="6"/>
        <end position="126"/>
    </location>
</feature>
<dbReference type="InterPro" id="IPR052515">
    <property type="entry name" value="Gfo/Idh/MocA_Oxidoreductase"/>
</dbReference>
<dbReference type="Pfam" id="PF01408">
    <property type="entry name" value="GFO_IDH_MocA"/>
    <property type="match status" value="1"/>
</dbReference>
<dbReference type="PANTHER" id="PTHR43249:SF1">
    <property type="entry name" value="D-GLUCOSIDE 3-DEHYDROGENASE"/>
    <property type="match status" value="1"/>
</dbReference>